<feature type="domain" description="KIB1-4 beta-propeller" evidence="1">
    <location>
        <begin position="81"/>
        <end position="325"/>
    </location>
</feature>
<protein>
    <submittedName>
        <fullName evidence="3">F-box family protein</fullName>
    </submittedName>
    <submittedName>
        <fullName evidence="4">F-box protein skip23</fullName>
    </submittedName>
</protein>
<dbReference type="Pfam" id="PF03478">
    <property type="entry name" value="Beta-prop_KIB1-4"/>
    <property type="match status" value="1"/>
</dbReference>
<evidence type="ECO:0000259" key="1">
    <source>
        <dbReference type="Pfam" id="PF03478"/>
    </source>
</evidence>
<dbReference type="SUPFAM" id="SSF81383">
    <property type="entry name" value="F-box domain"/>
    <property type="match status" value="1"/>
</dbReference>
<evidence type="ECO:0000313" key="5">
    <source>
        <dbReference type="Proteomes" id="UP001140206"/>
    </source>
</evidence>
<evidence type="ECO:0000313" key="4">
    <source>
        <dbReference type="EMBL" id="KAJ4759159.1"/>
    </source>
</evidence>
<dbReference type="EMBL" id="JAMFTS010000004">
    <property type="protein sequence ID" value="KAJ4759159.1"/>
    <property type="molecule type" value="Genomic_DNA"/>
</dbReference>
<proteinExistence type="predicted"/>
<evidence type="ECO:0000313" key="3">
    <source>
        <dbReference type="EMBL" id="KAJ4731929.1"/>
    </source>
</evidence>
<dbReference type="Gene3D" id="1.20.1280.50">
    <property type="match status" value="1"/>
</dbReference>
<feature type="domain" description="F-box" evidence="2">
    <location>
        <begin position="21"/>
        <end position="56"/>
    </location>
</feature>
<dbReference type="Proteomes" id="UP001140206">
    <property type="component" value="Chromosome 4"/>
</dbReference>
<dbReference type="InterPro" id="IPR036047">
    <property type="entry name" value="F-box-like_dom_sf"/>
</dbReference>
<sequence length="368" mass="41843">MEGSVHKLDSDCRIAMAKTSLNDLPHDLFFLVITNLLDVFDFVRVRATCKRWRPLISPSDSPRLPWIFNRRLISFSANLEFYSLASGKFHTIHVPKASDKFLAGPSHGYLLAFDTRCFTLSLINPFTCNEIPLPPLELKWSTLSSYFRPELICTGEVVAISGFTSQKFLILASCRLGENKWMAVERQVRTNFVGRSYYKGMFFVNESEMGATTAIDSTTGVAMFSVPAPVRQHSNLEGSPELRGFDYLVESSGELLRVFRLWGDYKILKNAYFEIYRLDCADGEPRWVNVNSIGDRMLFLDSVHGLSLMNTGVQGLKRNSIYFMKLFNGGNGWSKFLCRYDIIETRTEVLPFDIQKLGDGPWIVPSLQ</sequence>
<dbReference type="PANTHER" id="PTHR44259">
    <property type="entry name" value="OS07G0183000 PROTEIN-RELATED"/>
    <property type="match status" value="1"/>
</dbReference>
<dbReference type="InterPro" id="IPR005174">
    <property type="entry name" value="KIB1-4_b-propeller"/>
</dbReference>
<dbReference type="InterPro" id="IPR050942">
    <property type="entry name" value="F-box_BR-signaling"/>
</dbReference>
<comment type="caution">
    <text evidence="3">The sequence shown here is derived from an EMBL/GenBank/DDBJ whole genome shotgun (WGS) entry which is preliminary data.</text>
</comment>
<organism evidence="3 5">
    <name type="scientific">Rhynchospora pubera</name>
    <dbReference type="NCBI Taxonomy" id="906938"/>
    <lineage>
        <taxon>Eukaryota</taxon>
        <taxon>Viridiplantae</taxon>
        <taxon>Streptophyta</taxon>
        <taxon>Embryophyta</taxon>
        <taxon>Tracheophyta</taxon>
        <taxon>Spermatophyta</taxon>
        <taxon>Magnoliopsida</taxon>
        <taxon>Liliopsida</taxon>
        <taxon>Poales</taxon>
        <taxon>Cyperaceae</taxon>
        <taxon>Cyperoideae</taxon>
        <taxon>Rhynchosporeae</taxon>
        <taxon>Rhynchospora</taxon>
    </lineage>
</organism>
<name>A0AAV8AMT3_9POAL</name>
<accession>A0AAV8AMT3</accession>
<dbReference type="CDD" id="cd09917">
    <property type="entry name" value="F-box_SF"/>
    <property type="match status" value="1"/>
</dbReference>
<dbReference type="InterPro" id="IPR001810">
    <property type="entry name" value="F-box_dom"/>
</dbReference>
<dbReference type="EMBL" id="JAMFTS010006720">
    <property type="protein sequence ID" value="KAJ4731929.1"/>
    <property type="molecule type" value="Genomic_DNA"/>
</dbReference>
<dbReference type="Pfam" id="PF12937">
    <property type="entry name" value="F-box-like"/>
    <property type="match status" value="1"/>
</dbReference>
<reference evidence="3" key="1">
    <citation type="submission" date="2022-08" db="EMBL/GenBank/DDBJ databases">
        <authorList>
            <person name="Marques A."/>
        </authorList>
    </citation>
    <scope>NUCLEOTIDE SEQUENCE</scope>
    <source>
        <strain evidence="3">RhyPub2mFocal</strain>
        <tissue evidence="3">Leaves</tissue>
    </source>
</reference>
<keyword evidence="5" id="KW-1185">Reference proteome</keyword>
<gene>
    <name evidence="3" type="ORF">LUZ62_008994</name>
    <name evidence="4" type="ORF">LUZ62_069534</name>
</gene>
<dbReference type="PANTHER" id="PTHR44259:SF113">
    <property type="entry name" value="OS06G0659700 PROTEIN"/>
    <property type="match status" value="1"/>
</dbReference>
<evidence type="ECO:0000259" key="2">
    <source>
        <dbReference type="Pfam" id="PF12937"/>
    </source>
</evidence>
<dbReference type="AlphaFoldDB" id="A0AAV8AMT3"/>